<dbReference type="SUPFAM" id="SSF55785">
    <property type="entry name" value="PYP-like sensor domain (PAS domain)"/>
    <property type="match status" value="1"/>
</dbReference>
<dbReference type="Pfam" id="PF00989">
    <property type="entry name" value="PAS"/>
    <property type="match status" value="1"/>
</dbReference>
<dbReference type="SMART" id="SM00091">
    <property type="entry name" value="PAS"/>
    <property type="match status" value="1"/>
</dbReference>
<comment type="caution">
    <text evidence="3">The sequence shown here is derived from an EMBL/GenBank/DDBJ whole genome shotgun (WGS) entry which is preliminary data.</text>
</comment>
<dbReference type="InterPro" id="IPR035965">
    <property type="entry name" value="PAS-like_dom_sf"/>
</dbReference>
<accession>A0A1Y1UH78</accession>
<evidence type="ECO:0000256" key="1">
    <source>
        <dbReference type="SAM" id="MobiDB-lite"/>
    </source>
</evidence>
<organism evidence="3 4">
    <name type="scientific">Kockovaella imperatae</name>
    <dbReference type="NCBI Taxonomy" id="4999"/>
    <lineage>
        <taxon>Eukaryota</taxon>
        <taxon>Fungi</taxon>
        <taxon>Dikarya</taxon>
        <taxon>Basidiomycota</taxon>
        <taxon>Agaricomycotina</taxon>
        <taxon>Tremellomycetes</taxon>
        <taxon>Tremellales</taxon>
        <taxon>Cuniculitremaceae</taxon>
        <taxon>Kockovaella</taxon>
    </lineage>
</organism>
<dbReference type="Gene3D" id="3.30.450.20">
    <property type="entry name" value="PAS domain"/>
    <property type="match status" value="1"/>
</dbReference>
<dbReference type="EMBL" id="NBSH01000006">
    <property type="protein sequence ID" value="ORX37413.1"/>
    <property type="molecule type" value="Genomic_DNA"/>
</dbReference>
<gene>
    <name evidence="3" type="ORF">BD324DRAFT_626092</name>
</gene>
<dbReference type="STRING" id="4999.A0A1Y1UH78"/>
<reference evidence="3 4" key="1">
    <citation type="submission" date="2017-03" db="EMBL/GenBank/DDBJ databases">
        <title>Widespread Adenine N6-methylation of Active Genes in Fungi.</title>
        <authorList>
            <consortium name="DOE Joint Genome Institute"/>
            <person name="Mondo S.J."/>
            <person name="Dannebaum R.O."/>
            <person name="Kuo R.C."/>
            <person name="Louie K.B."/>
            <person name="Bewick A.J."/>
            <person name="Labutti K."/>
            <person name="Haridas S."/>
            <person name="Kuo A."/>
            <person name="Salamov A."/>
            <person name="Ahrendt S.R."/>
            <person name="Lau R."/>
            <person name="Bowen B.P."/>
            <person name="Lipzen A."/>
            <person name="Sullivan W."/>
            <person name="Andreopoulos W.B."/>
            <person name="Clum A."/>
            <person name="Lindquist E."/>
            <person name="Daum C."/>
            <person name="Northen T.R."/>
            <person name="Ramamoorthy G."/>
            <person name="Schmitz R.J."/>
            <person name="Gryganskyi A."/>
            <person name="Culley D."/>
            <person name="Magnuson J."/>
            <person name="James T.Y."/>
            <person name="O'Malley M.A."/>
            <person name="Stajich J.E."/>
            <person name="Spatafora J.W."/>
            <person name="Visel A."/>
            <person name="Grigoriev I.V."/>
        </authorList>
    </citation>
    <scope>NUCLEOTIDE SEQUENCE [LARGE SCALE GENOMIC DNA]</scope>
    <source>
        <strain evidence="3 4">NRRL Y-17943</strain>
    </source>
</reference>
<sequence length="306" mass="35453">MPAHSHRHPIQQNGSRHKHRSKRVLSGLMILSADRNLRFIYTSHSMRDILGYTWEELSDIGLAELWHPEERSALENKLDWTLANQTTGGMIFQSLRHQSGEFIRCCLYYHVVYDQIMIITTRMNGRPSTLSHSLTNRQVYETIPPDTPGGMWSIAKWTTGLQDLPRIVQTGLFILAQPFRYISTMRQRPHPLRTFLLMDRFTDSARITYVSNERLVPALQILDRSFYSLVAPLNRQSVRHRIDCAKRKIPVLQEDRRSGLQDSFRFSLLREPHEEPPEYLSVADIIQVEGIITAYSDGLGCLLIKL</sequence>
<dbReference type="InParanoid" id="A0A1Y1UH78"/>
<evidence type="ECO:0000313" key="3">
    <source>
        <dbReference type="EMBL" id="ORX37413.1"/>
    </source>
</evidence>
<dbReference type="AlphaFoldDB" id="A0A1Y1UH78"/>
<dbReference type="InterPro" id="IPR000014">
    <property type="entry name" value="PAS"/>
</dbReference>
<dbReference type="CDD" id="cd00130">
    <property type="entry name" value="PAS"/>
    <property type="match status" value="1"/>
</dbReference>
<protein>
    <recommendedName>
        <fullName evidence="2">PAS domain-containing protein</fullName>
    </recommendedName>
</protein>
<dbReference type="NCBIfam" id="TIGR00229">
    <property type="entry name" value="sensory_box"/>
    <property type="match status" value="1"/>
</dbReference>
<dbReference type="RefSeq" id="XP_021871451.1">
    <property type="nucleotide sequence ID" value="XM_022015870.1"/>
</dbReference>
<feature type="region of interest" description="Disordered" evidence="1">
    <location>
        <begin position="1"/>
        <end position="21"/>
    </location>
</feature>
<dbReference type="PROSITE" id="PS50112">
    <property type="entry name" value="PAS"/>
    <property type="match status" value="1"/>
</dbReference>
<keyword evidence="4" id="KW-1185">Reference proteome</keyword>
<proteinExistence type="predicted"/>
<dbReference type="InterPro" id="IPR013767">
    <property type="entry name" value="PAS_fold"/>
</dbReference>
<name>A0A1Y1UH78_9TREE</name>
<dbReference type="Proteomes" id="UP000193218">
    <property type="component" value="Unassembled WGS sequence"/>
</dbReference>
<feature type="domain" description="PAS" evidence="2">
    <location>
        <begin position="30"/>
        <end position="85"/>
    </location>
</feature>
<dbReference type="GeneID" id="33557679"/>
<dbReference type="OrthoDB" id="411251at2759"/>
<evidence type="ECO:0000313" key="4">
    <source>
        <dbReference type="Proteomes" id="UP000193218"/>
    </source>
</evidence>
<dbReference type="GO" id="GO:0006355">
    <property type="term" value="P:regulation of DNA-templated transcription"/>
    <property type="evidence" value="ECO:0007669"/>
    <property type="project" value="InterPro"/>
</dbReference>
<evidence type="ECO:0000259" key="2">
    <source>
        <dbReference type="PROSITE" id="PS50112"/>
    </source>
</evidence>